<gene>
    <name evidence="3" type="ORF">BAU17_08840</name>
</gene>
<keyword evidence="4" id="KW-1185">Reference proteome</keyword>
<organism evidence="3 4">
    <name type="scientific">Candidatus Enterococcus willemsii</name>
    <dbReference type="NCBI Taxonomy" id="1857215"/>
    <lineage>
        <taxon>Bacteria</taxon>
        <taxon>Bacillati</taxon>
        <taxon>Bacillota</taxon>
        <taxon>Bacilli</taxon>
        <taxon>Lactobacillales</taxon>
        <taxon>Enterococcaceae</taxon>
        <taxon>Enterococcus</taxon>
    </lineage>
</organism>
<feature type="transmembrane region" description="Helical" evidence="1">
    <location>
        <begin position="21"/>
        <end position="40"/>
    </location>
</feature>
<feature type="domain" description="GP-PDE" evidence="2">
    <location>
        <begin position="348"/>
        <end position="578"/>
    </location>
</feature>
<comment type="caution">
    <text evidence="3">The sequence shown here is derived from an EMBL/GenBank/DDBJ whole genome shotgun (WGS) entry which is preliminary data.</text>
</comment>
<dbReference type="RefSeq" id="WP_161902335.1">
    <property type="nucleotide sequence ID" value="NZ_MAEL01000042.1"/>
</dbReference>
<dbReference type="PROSITE" id="PS51704">
    <property type="entry name" value="GP_PDE"/>
    <property type="match status" value="1"/>
</dbReference>
<dbReference type="InterPro" id="IPR017946">
    <property type="entry name" value="PLC-like_Pdiesterase_TIM-brl"/>
</dbReference>
<dbReference type="EMBL" id="MAEL01000042">
    <property type="protein sequence ID" value="KAF1303319.1"/>
    <property type="molecule type" value="Genomic_DNA"/>
</dbReference>
<accession>A0ABQ6YYV5</accession>
<dbReference type="PANTHER" id="PTHR46211:SF8">
    <property type="entry name" value="PHOSPHODIESTERASE"/>
    <property type="match status" value="1"/>
</dbReference>
<sequence>MNYLRHSFINARDFLKGTKDYFKNVLLMHGFMLFLLIPILSNATKFILHRGNIRYISFDNLGDIVLHHPWVSFFLFIILLGIVLAVFFEFTFLLLSVYFIKKEQPVRLRQLLRMTIQQMRKIRIETVLFFFFYFFLVLPIGSFSFQSDLLSKVKIPAFILDFIFENRLIIISSFILFYLLMIYLGIRFIFALPEMILRDRPFRLAVKESWYLTKKRFFAIIAQLFIITGTALTLTSLSFVIVIGTQTLVEHFLSDYALTSAVFAMTLLQFFLLIQIVLSTIAIFYVIVDFMDDEGFLPPIPTWFSDEKSVAKYTGFIQSLLVITAIFFGVGVSLYNRNYLTDASSKIPITASHRGVSNANGVQNSIAALEKTTQQFHPKYVEMDVQQTKDDVFIVYHDFNFKSLTGVNLKPEQATLAEVKKLTISENGQTSPVPTFDDYLDVADQLNQNLLIEIKTQQKDIQALVTAFLQKYRLRLEKQGHILQSLSFDVVEEIKQQAPELTAGYILPFNLVGPPITEADFLTMEYSTLNRNFINSAHRDGKQVFVWTPNDEDTMDRMMFYGVDGIITDQMGILNAAITHQDEMTYSDKLFNFVIGIG</sequence>
<dbReference type="Pfam" id="PF10110">
    <property type="entry name" value="GPDPase_memb"/>
    <property type="match status" value="1"/>
</dbReference>
<feature type="transmembrane region" description="Helical" evidence="1">
    <location>
        <begin position="263"/>
        <end position="288"/>
    </location>
</feature>
<evidence type="ECO:0000256" key="1">
    <source>
        <dbReference type="SAM" id="Phobius"/>
    </source>
</evidence>
<dbReference type="PANTHER" id="PTHR46211">
    <property type="entry name" value="GLYCEROPHOSPHORYL DIESTER PHOSPHODIESTERASE"/>
    <property type="match status" value="1"/>
</dbReference>
<dbReference type="Pfam" id="PF03009">
    <property type="entry name" value="GDPD"/>
    <property type="match status" value="1"/>
</dbReference>
<dbReference type="Gene3D" id="3.20.20.190">
    <property type="entry name" value="Phosphatidylinositol (PI) phosphodiesterase"/>
    <property type="match status" value="1"/>
</dbReference>
<evidence type="ECO:0000313" key="3">
    <source>
        <dbReference type="EMBL" id="KAF1303319.1"/>
    </source>
</evidence>
<proteinExistence type="predicted"/>
<dbReference type="InterPro" id="IPR018476">
    <property type="entry name" value="GlyceroP-diester-Pdiesterase_M"/>
</dbReference>
<dbReference type="CDD" id="cd08579">
    <property type="entry name" value="GDPD_memb_like"/>
    <property type="match status" value="1"/>
</dbReference>
<keyword evidence="1" id="KW-0472">Membrane</keyword>
<dbReference type="InterPro" id="IPR030395">
    <property type="entry name" value="GP_PDE_dom"/>
</dbReference>
<protein>
    <submittedName>
        <fullName evidence="3">Glycerophosphodiester phosphodiesterase</fullName>
    </submittedName>
</protein>
<reference evidence="3 4" key="1">
    <citation type="submission" date="2016-06" db="EMBL/GenBank/DDBJ databases">
        <title>Four novel species of enterococci isolated from chicken manure.</title>
        <authorList>
            <person name="Van Tyne D."/>
        </authorList>
    </citation>
    <scope>NUCLEOTIDE SEQUENCE [LARGE SCALE GENOMIC DNA]</scope>
    <source>
        <strain evidence="3 4">CU12B</strain>
    </source>
</reference>
<evidence type="ECO:0000259" key="2">
    <source>
        <dbReference type="PROSITE" id="PS51704"/>
    </source>
</evidence>
<feature type="transmembrane region" description="Helical" evidence="1">
    <location>
        <begin position="313"/>
        <end position="335"/>
    </location>
</feature>
<feature type="transmembrane region" description="Helical" evidence="1">
    <location>
        <begin position="73"/>
        <end position="101"/>
    </location>
</feature>
<feature type="transmembrane region" description="Helical" evidence="1">
    <location>
        <begin position="168"/>
        <end position="190"/>
    </location>
</feature>
<dbReference type="SUPFAM" id="SSF51695">
    <property type="entry name" value="PLC-like phosphodiesterases"/>
    <property type="match status" value="1"/>
</dbReference>
<keyword evidence="1" id="KW-0812">Transmembrane</keyword>
<feature type="transmembrane region" description="Helical" evidence="1">
    <location>
        <begin position="122"/>
        <end position="145"/>
    </location>
</feature>
<keyword evidence="1" id="KW-1133">Transmembrane helix</keyword>
<name>A0ABQ6YYV5_9ENTE</name>
<dbReference type="Proteomes" id="UP000782705">
    <property type="component" value="Unassembled WGS sequence"/>
</dbReference>
<evidence type="ECO:0000313" key="4">
    <source>
        <dbReference type="Proteomes" id="UP000782705"/>
    </source>
</evidence>
<feature type="transmembrane region" description="Helical" evidence="1">
    <location>
        <begin position="217"/>
        <end position="243"/>
    </location>
</feature>